<dbReference type="InterPro" id="IPR000073">
    <property type="entry name" value="AB_hydrolase_1"/>
</dbReference>
<dbReference type="PANTHER" id="PTHR46331:SF2">
    <property type="entry name" value="VALACYCLOVIR HYDROLASE"/>
    <property type="match status" value="1"/>
</dbReference>
<accession>A0AAE0WUR2</accession>
<dbReference type="SUPFAM" id="SSF53474">
    <property type="entry name" value="alpha/beta-Hydrolases"/>
    <property type="match status" value="1"/>
</dbReference>
<dbReference type="Gene3D" id="3.40.50.1820">
    <property type="entry name" value="alpha/beta hydrolase"/>
    <property type="match status" value="1"/>
</dbReference>
<dbReference type="EMBL" id="JAUTXT010000004">
    <property type="protein sequence ID" value="KAK3678429.1"/>
    <property type="molecule type" value="Genomic_DNA"/>
</dbReference>
<gene>
    <name evidence="2" type="ORF">LTR78_001726</name>
</gene>
<keyword evidence="3" id="KW-1185">Reference proteome</keyword>
<dbReference type="AlphaFoldDB" id="A0AAE0WUR2"/>
<dbReference type="InterPro" id="IPR029058">
    <property type="entry name" value="AB_hydrolase_fold"/>
</dbReference>
<reference evidence="2" key="1">
    <citation type="submission" date="2023-07" db="EMBL/GenBank/DDBJ databases">
        <title>Black Yeasts Isolated from many extreme environments.</title>
        <authorList>
            <person name="Coleine C."/>
            <person name="Stajich J.E."/>
            <person name="Selbmann L."/>
        </authorList>
    </citation>
    <scope>NUCLEOTIDE SEQUENCE</scope>
    <source>
        <strain evidence="2">CCFEE 5485</strain>
    </source>
</reference>
<evidence type="ECO:0000259" key="1">
    <source>
        <dbReference type="Pfam" id="PF00561"/>
    </source>
</evidence>
<feature type="domain" description="AB hydrolase-1" evidence="1">
    <location>
        <begin position="20"/>
        <end position="150"/>
    </location>
</feature>
<dbReference type="GO" id="GO:0017171">
    <property type="term" value="F:serine hydrolase activity"/>
    <property type="evidence" value="ECO:0007669"/>
    <property type="project" value="TreeGrafter"/>
</dbReference>
<proteinExistence type="predicted"/>
<evidence type="ECO:0000313" key="2">
    <source>
        <dbReference type="EMBL" id="KAK3678429.1"/>
    </source>
</evidence>
<organism evidence="2 3">
    <name type="scientific">Recurvomyces mirabilis</name>
    <dbReference type="NCBI Taxonomy" id="574656"/>
    <lineage>
        <taxon>Eukaryota</taxon>
        <taxon>Fungi</taxon>
        <taxon>Dikarya</taxon>
        <taxon>Ascomycota</taxon>
        <taxon>Pezizomycotina</taxon>
        <taxon>Dothideomycetes</taxon>
        <taxon>Dothideomycetidae</taxon>
        <taxon>Mycosphaerellales</taxon>
        <taxon>Teratosphaeriaceae</taxon>
        <taxon>Recurvomyces</taxon>
    </lineage>
</organism>
<sequence>MSTLVVPGASIYYESVGKGPLLLCISGGDGTTEIWQGFAEELKDRFTVVSWNRRGFGKSYLTGAQDYSQRLETDSDDAARLIRHLSPNEPATVIGNSSGAIVSLTLLSRNPELIRQLISYEPPLAKLLPDFDEIWATHEDIYATYRAAGVFPAYEKFGKLVKVNMPPQAVVTMMSGAMGPYVFSNMMYWFEREFMTYPAVEHDVQGKIGSVKEKLILFNGELSNREAYQYRGNVALGKQIGVEVIHVPGEHVGHRSHPKEFGQKLVEVLKAQDEFYSML</sequence>
<evidence type="ECO:0000313" key="3">
    <source>
        <dbReference type="Proteomes" id="UP001274830"/>
    </source>
</evidence>
<dbReference type="Pfam" id="PF00561">
    <property type="entry name" value="Abhydrolase_1"/>
    <property type="match status" value="1"/>
</dbReference>
<protein>
    <recommendedName>
        <fullName evidence="1">AB hydrolase-1 domain-containing protein</fullName>
    </recommendedName>
</protein>
<dbReference type="PANTHER" id="PTHR46331">
    <property type="entry name" value="VALACYCLOVIR HYDROLASE"/>
    <property type="match status" value="1"/>
</dbReference>
<comment type="caution">
    <text evidence="2">The sequence shown here is derived from an EMBL/GenBank/DDBJ whole genome shotgun (WGS) entry which is preliminary data.</text>
</comment>
<dbReference type="Proteomes" id="UP001274830">
    <property type="component" value="Unassembled WGS sequence"/>
</dbReference>
<name>A0AAE0WUR2_9PEZI</name>